<protein>
    <submittedName>
        <fullName evidence="1">Uncharacterized protein</fullName>
    </submittedName>
</protein>
<organism evidence="1 2">
    <name type="scientific">Conexibacter stalactiti</name>
    <dbReference type="NCBI Taxonomy" id="1940611"/>
    <lineage>
        <taxon>Bacteria</taxon>
        <taxon>Bacillati</taxon>
        <taxon>Actinomycetota</taxon>
        <taxon>Thermoleophilia</taxon>
        <taxon>Solirubrobacterales</taxon>
        <taxon>Conexibacteraceae</taxon>
        <taxon>Conexibacter</taxon>
    </lineage>
</organism>
<comment type="caution">
    <text evidence="1">The sequence shown here is derived from an EMBL/GenBank/DDBJ whole genome shotgun (WGS) entry which is preliminary data.</text>
</comment>
<name>A0ABU4HRS8_9ACTN</name>
<reference evidence="2" key="1">
    <citation type="submission" date="2023-07" db="EMBL/GenBank/DDBJ databases">
        <title>Conexibacter stalactiti sp. nov., isolated from stalactites in a lava cave and emended description of the genus Conexibacter.</title>
        <authorList>
            <person name="Lee S.D."/>
        </authorList>
    </citation>
    <scope>NUCLEOTIDE SEQUENCE [LARGE SCALE GENOMIC DNA]</scope>
    <source>
        <strain evidence="2">KCTC 39840</strain>
    </source>
</reference>
<gene>
    <name evidence="1" type="ORF">R7226_12945</name>
</gene>
<dbReference type="RefSeq" id="WP_318597588.1">
    <property type="nucleotide sequence ID" value="NZ_JAWSTH010000029.1"/>
</dbReference>
<accession>A0ABU4HRS8</accession>
<evidence type="ECO:0000313" key="2">
    <source>
        <dbReference type="Proteomes" id="UP001284601"/>
    </source>
</evidence>
<dbReference type="EMBL" id="JAWSTH010000029">
    <property type="protein sequence ID" value="MDW5595250.1"/>
    <property type="molecule type" value="Genomic_DNA"/>
</dbReference>
<dbReference type="Proteomes" id="UP001284601">
    <property type="component" value="Unassembled WGS sequence"/>
</dbReference>
<proteinExistence type="predicted"/>
<evidence type="ECO:0000313" key="1">
    <source>
        <dbReference type="EMBL" id="MDW5595250.1"/>
    </source>
</evidence>
<keyword evidence="2" id="KW-1185">Reference proteome</keyword>
<sequence>MEPMIRIEPPDWAPLERALPDAWLDGWMFMAFFPHPDGGEELRAYKHQITRRYLHLRITDGGLEAWRFDGRSGYDAAKLIDEVEDAYATIERLGYTREMEPLREWEEDRADAAADASAPFAPER</sequence>